<evidence type="ECO:0000256" key="4">
    <source>
        <dbReference type="ARBA" id="ARBA00022825"/>
    </source>
</evidence>
<dbReference type="Gene3D" id="2.40.10.10">
    <property type="entry name" value="Trypsin-like serine proteases"/>
    <property type="match status" value="1"/>
</dbReference>
<evidence type="ECO:0000256" key="3">
    <source>
        <dbReference type="ARBA" id="ARBA00022801"/>
    </source>
</evidence>
<keyword evidence="1" id="KW-0645">Protease</keyword>
<name>A0AAD3MUB9_LATJO</name>
<keyword evidence="5" id="KW-1015">Disulfide bond</keyword>
<dbReference type="InterPro" id="IPR043504">
    <property type="entry name" value="Peptidase_S1_PA_chymotrypsin"/>
</dbReference>
<dbReference type="PANTHER" id="PTHR24252">
    <property type="entry name" value="ACROSIN-RELATED"/>
    <property type="match status" value="1"/>
</dbReference>
<dbReference type="PROSITE" id="PS50240">
    <property type="entry name" value="TRYPSIN_DOM"/>
    <property type="match status" value="1"/>
</dbReference>
<feature type="chain" id="PRO_5042142344" evidence="6">
    <location>
        <begin position="19"/>
        <end position="274"/>
    </location>
</feature>
<dbReference type="PRINTS" id="PR00722">
    <property type="entry name" value="CHYMOTRYPSIN"/>
</dbReference>
<evidence type="ECO:0000256" key="2">
    <source>
        <dbReference type="ARBA" id="ARBA00022729"/>
    </source>
</evidence>
<evidence type="ECO:0000256" key="1">
    <source>
        <dbReference type="ARBA" id="ARBA00022670"/>
    </source>
</evidence>
<dbReference type="EMBL" id="BRZM01000044">
    <property type="protein sequence ID" value="GLD61273.1"/>
    <property type="molecule type" value="Genomic_DNA"/>
</dbReference>
<evidence type="ECO:0000313" key="8">
    <source>
        <dbReference type="EMBL" id="GLD61273.1"/>
    </source>
</evidence>
<dbReference type="AlphaFoldDB" id="A0AAD3MUB9"/>
<dbReference type="PANTHER" id="PTHR24252:SF7">
    <property type="entry name" value="HYALIN"/>
    <property type="match status" value="1"/>
</dbReference>
<keyword evidence="9" id="KW-1185">Reference proteome</keyword>
<keyword evidence="4" id="KW-0720">Serine protease</keyword>
<dbReference type="InterPro" id="IPR001254">
    <property type="entry name" value="Trypsin_dom"/>
</dbReference>
<evidence type="ECO:0000256" key="5">
    <source>
        <dbReference type="ARBA" id="ARBA00023157"/>
    </source>
</evidence>
<gene>
    <name evidence="8" type="ORF">AKAME5_001310700</name>
</gene>
<sequence length="274" mass="29991">MAFCKLLTLLVLIHNTGGLSGAEVRNCIVGGHDAEKGSWPWMVHLNITSDGKTKWRCGGTILNNQWVLTAAHCLDEKLKPNFRRSMVWVGSHKLQKGSARYMGIYATVPHSQYRAVGSGYVNDIALIKLTKKLTFSDDVRPVSLPSADDTFSSSSECWITGWGNVEKDVPLQDPETLQELKIPIIPQNVCKKQYPDLSSDMLCAGDMAGGRDACEGDYGGPLVCNGPNGFVQVGIMSYGSCALPGRPGVYTQVSKYLRFINDYIHQAEEASTEV</sequence>
<dbReference type="InterPro" id="IPR009003">
    <property type="entry name" value="Peptidase_S1_PA"/>
</dbReference>
<organism evidence="8 9">
    <name type="scientific">Lates japonicus</name>
    <name type="common">Japanese lates</name>
    <dbReference type="NCBI Taxonomy" id="270547"/>
    <lineage>
        <taxon>Eukaryota</taxon>
        <taxon>Metazoa</taxon>
        <taxon>Chordata</taxon>
        <taxon>Craniata</taxon>
        <taxon>Vertebrata</taxon>
        <taxon>Euteleostomi</taxon>
        <taxon>Actinopterygii</taxon>
        <taxon>Neopterygii</taxon>
        <taxon>Teleostei</taxon>
        <taxon>Neoteleostei</taxon>
        <taxon>Acanthomorphata</taxon>
        <taxon>Carangaria</taxon>
        <taxon>Carangaria incertae sedis</taxon>
        <taxon>Centropomidae</taxon>
        <taxon>Lates</taxon>
    </lineage>
</organism>
<proteinExistence type="predicted"/>
<dbReference type="Pfam" id="PF00089">
    <property type="entry name" value="Trypsin"/>
    <property type="match status" value="1"/>
</dbReference>
<reference evidence="8" key="1">
    <citation type="submission" date="2022-08" db="EMBL/GenBank/DDBJ databases">
        <title>Genome sequencing of akame (Lates japonicus).</title>
        <authorList>
            <person name="Hashiguchi Y."/>
            <person name="Takahashi H."/>
        </authorList>
    </citation>
    <scope>NUCLEOTIDE SEQUENCE</scope>
    <source>
        <strain evidence="8">Kochi</strain>
    </source>
</reference>
<keyword evidence="3" id="KW-0378">Hydrolase</keyword>
<dbReference type="SUPFAM" id="SSF50494">
    <property type="entry name" value="Trypsin-like serine proteases"/>
    <property type="match status" value="1"/>
</dbReference>
<dbReference type="InterPro" id="IPR001314">
    <property type="entry name" value="Peptidase_S1A"/>
</dbReference>
<dbReference type="CDD" id="cd00190">
    <property type="entry name" value="Tryp_SPc"/>
    <property type="match status" value="1"/>
</dbReference>
<feature type="signal peptide" evidence="6">
    <location>
        <begin position="1"/>
        <end position="18"/>
    </location>
</feature>
<dbReference type="Proteomes" id="UP001279410">
    <property type="component" value="Unassembled WGS sequence"/>
</dbReference>
<feature type="domain" description="Peptidase S1" evidence="7">
    <location>
        <begin position="28"/>
        <end position="265"/>
    </location>
</feature>
<dbReference type="GO" id="GO:0004252">
    <property type="term" value="F:serine-type endopeptidase activity"/>
    <property type="evidence" value="ECO:0007669"/>
    <property type="project" value="InterPro"/>
</dbReference>
<dbReference type="FunFam" id="2.40.10.10:FF:000024">
    <property type="entry name" value="Serine protease 53"/>
    <property type="match status" value="1"/>
</dbReference>
<dbReference type="GO" id="GO:0006508">
    <property type="term" value="P:proteolysis"/>
    <property type="evidence" value="ECO:0007669"/>
    <property type="project" value="UniProtKB-KW"/>
</dbReference>
<comment type="caution">
    <text evidence="8">The sequence shown here is derived from an EMBL/GenBank/DDBJ whole genome shotgun (WGS) entry which is preliminary data.</text>
</comment>
<dbReference type="InterPro" id="IPR018114">
    <property type="entry name" value="TRYPSIN_HIS"/>
</dbReference>
<dbReference type="PROSITE" id="PS00134">
    <property type="entry name" value="TRYPSIN_HIS"/>
    <property type="match status" value="1"/>
</dbReference>
<protein>
    <submittedName>
        <fullName evidence="8">Tryptase-2-like protein</fullName>
    </submittedName>
</protein>
<evidence type="ECO:0000313" key="9">
    <source>
        <dbReference type="Proteomes" id="UP001279410"/>
    </source>
</evidence>
<keyword evidence="2 6" id="KW-0732">Signal</keyword>
<evidence type="ECO:0000256" key="6">
    <source>
        <dbReference type="SAM" id="SignalP"/>
    </source>
</evidence>
<evidence type="ECO:0000259" key="7">
    <source>
        <dbReference type="PROSITE" id="PS50240"/>
    </source>
</evidence>
<dbReference type="SMART" id="SM00020">
    <property type="entry name" value="Tryp_SPc"/>
    <property type="match status" value="1"/>
</dbReference>
<accession>A0AAD3MUB9</accession>